<feature type="region of interest" description="Disordered" evidence="1">
    <location>
        <begin position="1"/>
        <end position="93"/>
    </location>
</feature>
<dbReference type="AlphaFoldDB" id="A0AAD6MKA8"/>
<feature type="compositionally biased region" description="Basic and acidic residues" evidence="1">
    <location>
        <begin position="80"/>
        <end position="90"/>
    </location>
</feature>
<gene>
    <name evidence="2" type="ORF">NC653_020204</name>
</gene>
<feature type="compositionally biased region" description="Basic and acidic residues" evidence="1">
    <location>
        <begin position="40"/>
        <end position="69"/>
    </location>
</feature>
<protein>
    <submittedName>
        <fullName evidence="2">Uncharacterized protein</fullName>
    </submittedName>
</protein>
<evidence type="ECO:0000313" key="2">
    <source>
        <dbReference type="EMBL" id="KAJ6986896.1"/>
    </source>
</evidence>
<evidence type="ECO:0000313" key="3">
    <source>
        <dbReference type="Proteomes" id="UP001164929"/>
    </source>
</evidence>
<name>A0AAD6MKA8_9ROSI</name>
<accession>A0AAD6MKA8</accession>
<reference evidence="2" key="1">
    <citation type="journal article" date="2023" name="Mol. Ecol. Resour.">
        <title>Chromosome-level genome assembly of a triploid poplar Populus alba 'Berolinensis'.</title>
        <authorList>
            <person name="Chen S."/>
            <person name="Yu Y."/>
            <person name="Wang X."/>
            <person name="Wang S."/>
            <person name="Zhang T."/>
            <person name="Zhou Y."/>
            <person name="He R."/>
            <person name="Meng N."/>
            <person name="Wang Y."/>
            <person name="Liu W."/>
            <person name="Liu Z."/>
            <person name="Liu J."/>
            <person name="Guo Q."/>
            <person name="Huang H."/>
            <person name="Sederoff R.R."/>
            <person name="Wang G."/>
            <person name="Qu G."/>
            <person name="Chen S."/>
        </authorList>
    </citation>
    <scope>NUCLEOTIDE SEQUENCE</scope>
    <source>
        <strain evidence="2">SC-2020</strain>
    </source>
</reference>
<sequence>MSSDWPGKFAKRNPQYRDTKQALLRNTSSFRVSETVGIVSEKRNRTRERELKGKERGGERSEGKVRKDETETETGGGGGRKGESNGERQKMVITVLLEGEREDRWTWRDKKDDGGH</sequence>
<organism evidence="2 3">
    <name type="scientific">Populus alba x Populus x berolinensis</name>
    <dbReference type="NCBI Taxonomy" id="444605"/>
    <lineage>
        <taxon>Eukaryota</taxon>
        <taxon>Viridiplantae</taxon>
        <taxon>Streptophyta</taxon>
        <taxon>Embryophyta</taxon>
        <taxon>Tracheophyta</taxon>
        <taxon>Spermatophyta</taxon>
        <taxon>Magnoliopsida</taxon>
        <taxon>eudicotyledons</taxon>
        <taxon>Gunneridae</taxon>
        <taxon>Pentapetalae</taxon>
        <taxon>rosids</taxon>
        <taxon>fabids</taxon>
        <taxon>Malpighiales</taxon>
        <taxon>Salicaceae</taxon>
        <taxon>Saliceae</taxon>
        <taxon>Populus</taxon>
    </lineage>
</organism>
<proteinExistence type="predicted"/>
<keyword evidence="3" id="KW-1185">Reference proteome</keyword>
<dbReference type="Proteomes" id="UP001164929">
    <property type="component" value="Chromosome 8"/>
</dbReference>
<comment type="caution">
    <text evidence="2">The sequence shown here is derived from an EMBL/GenBank/DDBJ whole genome shotgun (WGS) entry which is preliminary data.</text>
</comment>
<evidence type="ECO:0000256" key="1">
    <source>
        <dbReference type="SAM" id="MobiDB-lite"/>
    </source>
</evidence>
<dbReference type="EMBL" id="JAQIZT010000008">
    <property type="protein sequence ID" value="KAJ6986896.1"/>
    <property type="molecule type" value="Genomic_DNA"/>
</dbReference>